<dbReference type="Gene3D" id="3.40.50.2300">
    <property type="match status" value="1"/>
</dbReference>
<gene>
    <name evidence="3" type="ORF">KDH_47630</name>
</gene>
<comment type="caution">
    <text evidence="3">The sequence shown here is derived from an EMBL/GenBank/DDBJ whole genome shotgun (WGS) entry which is preliminary data.</text>
</comment>
<evidence type="ECO:0000259" key="2">
    <source>
        <dbReference type="PROSITE" id="PS50110"/>
    </source>
</evidence>
<name>A0ABQ6FUJ8_9CHLR</name>
<feature type="domain" description="Response regulatory" evidence="2">
    <location>
        <begin position="1"/>
        <end position="114"/>
    </location>
</feature>
<dbReference type="Proteomes" id="UP001344906">
    <property type="component" value="Unassembled WGS sequence"/>
</dbReference>
<proteinExistence type="predicted"/>
<dbReference type="RefSeq" id="WP_338253987.1">
    <property type="nucleotide sequence ID" value="NZ_BSRI01000002.1"/>
</dbReference>
<evidence type="ECO:0000256" key="1">
    <source>
        <dbReference type="PROSITE-ProRule" id="PRU00169"/>
    </source>
</evidence>
<dbReference type="EMBL" id="BSRI01000002">
    <property type="protein sequence ID" value="GLV57928.1"/>
    <property type="molecule type" value="Genomic_DNA"/>
</dbReference>
<protein>
    <recommendedName>
        <fullName evidence="2">Response regulatory domain-containing protein</fullName>
    </recommendedName>
</protein>
<evidence type="ECO:0000313" key="3">
    <source>
        <dbReference type="EMBL" id="GLV57928.1"/>
    </source>
</evidence>
<dbReference type="InterPro" id="IPR011006">
    <property type="entry name" value="CheY-like_superfamily"/>
</dbReference>
<reference evidence="3 4" key="1">
    <citation type="submission" date="2023-02" db="EMBL/GenBank/DDBJ databases">
        <title>Dictyobacter halimunensis sp. nov., a new member of the class Ktedonobacteria from forest soil in a geothermal area.</title>
        <authorList>
            <person name="Rachmania M.K."/>
            <person name="Ningsih F."/>
            <person name="Sakai Y."/>
            <person name="Yabe S."/>
            <person name="Yokota A."/>
            <person name="Sjamsuridzal W."/>
        </authorList>
    </citation>
    <scope>NUCLEOTIDE SEQUENCE [LARGE SCALE GENOMIC DNA]</scope>
    <source>
        <strain evidence="3 4">S3.2.2.5</strain>
    </source>
</reference>
<comment type="caution">
    <text evidence="1">Lacks conserved residue(s) required for the propagation of feature annotation.</text>
</comment>
<keyword evidence="4" id="KW-1185">Reference proteome</keyword>
<dbReference type="SUPFAM" id="SSF52172">
    <property type="entry name" value="CheY-like"/>
    <property type="match status" value="1"/>
</dbReference>
<accession>A0ABQ6FUJ8</accession>
<dbReference type="PROSITE" id="PS50110">
    <property type="entry name" value="RESPONSE_REGULATORY"/>
    <property type="match status" value="1"/>
</dbReference>
<organism evidence="3 4">
    <name type="scientific">Dictyobacter halimunensis</name>
    <dbReference type="NCBI Taxonomy" id="3026934"/>
    <lineage>
        <taxon>Bacteria</taxon>
        <taxon>Bacillati</taxon>
        <taxon>Chloroflexota</taxon>
        <taxon>Ktedonobacteria</taxon>
        <taxon>Ktedonobacterales</taxon>
        <taxon>Dictyobacteraceae</taxon>
        <taxon>Dictyobacter</taxon>
    </lineage>
</organism>
<evidence type="ECO:0000313" key="4">
    <source>
        <dbReference type="Proteomes" id="UP001344906"/>
    </source>
</evidence>
<sequence length="123" mass="13884">MIDEAQCVLKLFRELLEDEGYEAILLPCPIQKAQDVEVIKPDLIIIEFIFNCKNVGWSMLQMLKTHCPTSCIPVIVCTTDAIAVERQYLSLQGIPVVYKPFDIDDLIATVRQVFALSEVALPM</sequence>
<dbReference type="Pfam" id="PF00072">
    <property type="entry name" value="Response_reg"/>
    <property type="match status" value="1"/>
</dbReference>
<dbReference type="InterPro" id="IPR001789">
    <property type="entry name" value="Sig_transdc_resp-reg_receiver"/>
</dbReference>